<dbReference type="RefSeq" id="WP_110131342.1">
    <property type="nucleotide sequence ID" value="NZ_QHJQ01000007.1"/>
</dbReference>
<reference evidence="2 3" key="1">
    <citation type="submission" date="2018-05" db="EMBL/GenBank/DDBJ databases">
        <title>Coraliomargarita sinensis sp. nov., isolated from a marine solar saltern.</title>
        <authorList>
            <person name="Zhou L.Y."/>
        </authorList>
    </citation>
    <scope>NUCLEOTIDE SEQUENCE [LARGE SCALE GENOMIC DNA]</scope>
    <source>
        <strain evidence="2 3">WN38</strain>
    </source>
</reference>
<keyword evidence="1" id="KW-1133">Transmembrane helix</keyword>
<sequence>MKQFFGKKSRSALAMVLIVSFALHIVAIIIFGTIKFVADVLREETVFEAAPVEQVQQKEPEYQVNIQQRNESVPPPRPPAIVVNNPSELNIPSLDIDVNVDSSAVYGRGGGGFGGGLAGVRDMAVDVNFFGASASGSNFAVLMDLSLSGGGVFEQTRAEVLKTLSTIKKGDANFMLIFFGGQNAGHMPKGAGNNKDFTESDFWFPRGISGRRWLKGSGNDINKVIEELNSVDIRNRSTWTGSPQNMEEGGIFLRTGTQYWGAMNAAFELSPPPSTVFILVEPGIGLPNEKVVEANWEWYQKYGRPKPAETDVHVIIGKPPNKTNTAAAELMVDLINGGNLSDRKIKGLLTYVDL</sequence>
<gene>
    <name evidence="2" type="ORF">DDZ13_10135</name>
</gene>
<dbReference type="InParanoid" id="A0A317ZH10"/>
<evidence type="ECO:0000256" key="1">
    <source>
        <dbReference type="SAM" id="Phobius"/>
    </source>
</evidence>
<comment type="caution">
    <text evidence="2">The sequence shown here is derived from an EMBL/GenBank/DDBJ whole genome shotgun (WGS) entry which is preliminary data.</text>
</comment>
<keyword evidence="1" id="KW-0472">Membrane</keyword>
<feature type="transmembrane region" description="Helical" evidence="1">
    <location>
        <begin position="12"/>
        <end position="34"/>
    </location>
</feature>
<keyword evidence="3" id="KW-1185">Reference proteome</keyword>
<name>A0A317ZH10_9BACT</name>
<evidence type="ECO:0000313" key="3">
    <source>
        <dbReference type="Proteomes" id="UP000247099"/>
    </source>
</evidence>
<dbReference type="AlphaFoldDB" id="A0A317ZH10"/>
<dbReference type="Proteomes" id="UP000247099">
    <property type="component" value="Unassembled WGS sequence"/>
</dbReference>
<evidence type="ECO:0008006" key="4">
    <source>
        <dbReference type="Google" id="ProtNLM"/>
    </source>
</evidence>
<accession>A0A317ZH10</accession>
<protein>
    <recommendedName>
        <fullName evidence="4">VWFA domain-containing protein</fullName>
    </recommendedName>
</protein>
<evidence type="ECO:0000313" key="2">
    <source>
        <dbReference type="EMBL" id="PXA03647.1"/>
    </source>
</evidence>
<organism evidence="2 3">
    <name type="scientific">Coraliomargarita sinensis</name>
    <dbReference type="NCBI Taxonomy" id="2174842"/>
    <lineage>
        <taxon>Bacteria</taxon>
        <taxon>Pseudomonadati</taxon>
        <taxon>Verrucomicrobiota</taxon>
        <taxon>Opitutia</taxon>
        <taxon>Puniceicoccales</taxon>
        <taxon>Coraliomargaritaceae</taxon>
        <taxon>Coraliomargarita</taxon>
    </lineage>
</organism>
<dbReference type="EMBL" id="QHJQ01000007">
    <property type="protein sequence ID" value="PXA03647.1"/>
    <property type="molecule type" value="Genomic_DNA"/>
</dbReference>
<proteinExistence type="predicted"/>
<keyword evidence="1" id="KW-0812">Transmembrane</keyword>